<keyword evidence="3" id="KW-1185">Reference proteome</keyword>
<comment type="caution">
    <text evidence="2">The sequence shown here is derived from an EMBL/GenBank/DDBJ whole genome shotgun (WGS) entry which is preliminary data.</text>
</comment>
<evidence type="ECO:0000256" key="1">
    <source>
        <dbReference type="SAM" id="SignalP"/>
    </source>
</evidence>
<gene>
    <name evidence="2" type="ORF">EVOR1521_LOCUS14406</name>
</gene>
<accession>A0AA36N2U9</accession>
<keyword evidence="1" id="KW-0732">Signal</keyword>
<evidence type="ECO:0000313" key="3">
    <source>
        <dbReference type="Proteomes" id="UP001178507"/>
    </source>
</evidence>
<feature type="signal peptide" evidence="1">
    <location>
        <begin position="1"/>
        <end position="15"/>
    </location>
</feature>
<evidence type="ECO:0000313" key="2">
    <source>
        <dbReference type="EMBL" id="CAJ1388574.1"/>
    </source>
</evidence>
<feature type="chain" id="PRO_5041228595" evidence="1">
    <location>
        <begin position="16"/>
        <end position="391"/>
    </location>
</feature>
<dbReference type="Proteomes" id="UP001178507">
    <property type="component" value="Unassembled WGS sequence"/>
</dbReference>
<dbReference type="EMBL" id="CAUJNA010001713">
    <property type="protein sequence ID" value="CAJ1388574.1"/>
    <property type="molecule type" value="Genomic_DNA"/>
</dbReference>
<dbReference type="AlphaFoldDB" id="A0AA36N2U9"/>
<reference evidence="2" key="1">
    <citation type="submission" date="2023-08" db="EMBL/GenBank/DDBJ databases">
        <authorList>
            <person name="Chen Y."/>
            <person name="Shah S."/>
            <person name="Dougan E. K."/>
            <person name="Thang M."/>
            <person name="Chan C."/>
        </authorList>
    </citation>
    <scope>NUCLEOTIDE SEQUENCE</scope>
</reference>
<proteinExistence type="predicted"/>
<name>A0AA36N2U9_9DINO</name>
<protein>
    <submittedName>
        <fullName evidence="2">Uncharacterized protein</fullName>
    </submittedName>
</protein>
<sequence>MLRAVLCLALERALGFGTGEISSELLNYVSNPIARHTACRVAANSPTVCLLEGSVTTNELMDYYILTLPEEGLLYETSPNFRSFGSAPLMAPEPIAFYQLPFLVTDPLHQVVYVPPENKWPTQSAWTSFTYAVDAPVGTERAMVRSEPGLVVLTNPDGQISGSDFSLANSADGWTMSGQLEVVDGVPSQGLRHMSHSWGGLSNYISGVDEVQSLDFATGIDLAKWYFEASQGFCKKELAVAYGGYLRFRVRGEYGNFLELNDPLDWVTIECESCDSGQGARIVRFIDETLRWVGDETYAEFYLHENGRWSYDPLNSAAQFTYATSCQIAAILTNVSRIAILGDFTRGGEGIGLDDVTVVSTGTAEQPSYPLECQQGCICRHNPAMVHPTCC</sequence>
<organism evidence="2 3">
    <name type="scientific">Effrenium voratum</name>
    <dbReference type="NCBI Taxonomy" id="2562239"/>
    <lineage>
        <taxon>Eukaryota</taxon>
        <taxon>Sar</taxon>
        <taxon>Alveolata</taxon>
        <taxon>Dinophyceae</taxon>
        <taxon>Suessiales</taxon>
        <taxon>Symbiodiniaceae</taxon>
        <taxon>Effrenium</taxon>
    </lineage>
</organism>